<protein>
    <submittedName>
        <fullName evidence="2">GNAT family N-acetyltransferase</fullName>
    </submittedName>
</protein>
<name>A0ABS9KG75_9BACT</name>
<reference evidence="2" key="2">
    <citation type="submission" date="2024-05" db="EMBL/GenBank/DDBJ databases">
        <title>Rhodohalobacter halophilus gen. nov., sp. nov., a moderately halophilic member of the family Balneolaceae.</title>
        <authorList>
            <person name="Xia J."/>
        </authorList>
    </citation>
    <scope>NUCLEOTIDE SEQUENCE</scope>
    <source>
        <strain evidence="2">WB101</strain>
    </source>
</reference>
<keyword evidence="3" id="KW-1185">Reference proteome</keyword>
<dbReference type="PROSITE" id="PS51186">
    <property type="entry name" value="GNAT"/>
    <property type="match status" value="1"/>
</dbReference>
<dbReference type="CDD" id="cd04301">
    <property type="entry name" value="NAT_SF"/>
    <property type="match status" value="1"/>
</dbReference>
<sequence length="153" mass="17892">MEFVFLADHPGALSIVAEWYYQQWGKEHGMTSVKKSEEILTEFLNRDQLPFILLARENDEILGAVQLKYYEMDIYPNKEHWLGGVFVPEKHRGRKIARKLVKYATEFAESKGVDILYLQTEKLDGGLYKHLGWKPIETVSYRGKKVLVMKKKL</sequence>
<dbReference type="InterPro" id="IPR016181">
    <property type="entry name" value="Acyl_CoA_acyltransferase"/>
</dbReference>
<reference evidence="2" key="1">
    <citation type="submission" date="2022-01" db="EMBL/GenBank/DDBJ databases">
        <authorList>
            <person name="Wang Y."/>
        </authorList>
    </citation>
    <scope>NUCLEOTIDE SEQUENCE</scope>
    <source>
        <strain evidence="2">WB101</strain>
    </source>
</reference>
<dbReference type="InterPro" id="IPR000182">
    <property type="entry name" value="GNAT_dom"/>
</dbReference>
<evidence type="ECO:0000313" key="2">
    <source>
        <dbReference type="EMBL" id="MCG2589862.1"/>
    </source>
</evidence>
<comment type="caution">
    <text evidence="2">The sequence shown here is derived from an EMBL/GenBank/DDBJ whole genome shotgun (WGS) entry which is preliminary data.</text>
</comment>
<dbReference type="SUPFAM" id="SSF55729">
    <property type="entry name" value="Acyl-CoA N-acyltransferases (Nat)"/>
    <property type="match status" value="1"/>
</dbReference>
<accession>A0ABS9KG75</accession>
<proteinExistence type="predicted"/>
<dbReference type="Proteomes" id="UP001165366">
    <property type="component" value="Unassembled WGS sequence"/>
</dbReference>
<dbReference type="Gene3D" id="3.40.630.30">
    <property type="match status" value="1"/>
</dbReference>
<gene>
    <name evidence="2" type="ORF">L6773_14875</name>
</gene>
<dbReference type="EMBL" id="JAKLWS010000022">
    <property type="protein sequence ID" value="MCG2589862.1"/>
    <property type="molecule type" value="Genomic_DNA"/>
</dbReference>
<evidence type="ECO:0000259" key="1">
    <source>
        <dbReference type="PROSITE" id="PS51186"/>
    </source>
</evidence>
<dbReference type="Pfam" id="PF00583">
    <property type="entry name" value="Acetyltransf_1"/>
    <property type="match status" value="1"/>
</dbReference>
<feature type="domain" description="N-acetyltransferase" evidence="1">
    <location>
        <begin position="3"/>
        <end position="153"/>
    </location>
</feature>
<evidence type="ECO:0000313" key="3">
    <source>
        <dbReference type="Proteomes" id="UP001165366"/>
    </source>
</evidence>
<dbReference type="RefSeq" id="WP_237855220.1">
    <property type="nucleotide sequence ID" value="NZ_JAKLWS010000022.1"/>
</dbReference>
<organism evidence="2 3">
    <name type="scientific">Rhodohalobacter sulfatireducens</name>
    <dbReference type="NCBI Taxonomy" id="2911366"/>
    <lineage>
        <taxon>Bacteria</taxon>
        <taxon>Pseudomonadati</taxon>
        <taxon>Balneolota</taxon>
        <taxon>Balneolia</taxon>
        <taxon>Balneolales</taxon>
        <taxon>Balneolaceae</taxon>
        <taxon>Rhodohalobacter</taxon>
    </lineage>
</organism>